<keyword evidence="3" id="KW-1185">Reference proteome</keyword>
<organism evidence="2 3">
    <name type="scientific">Oryza meyeriana var. granulata</name>
    <dbReference type="NCBI Taxonomy" id="110450"/>
    <lineage>
        <taxon>Eukaryota</taxon>
        <taxon>Viridiplantae</taxon>
        <taxon>Streptophyta</taxon>
        <taxon>Embryophyta</taxon>
        <taxon>Tracheophyta</taxon>
        <taxon>Spermatophyta</taxon>
        <taxon>Magnoliopsida</taxon>
        <taxon>Liliopsida</taxon>
        <taxon>Poales</taxon>
        <taxon>Poaceae</taxon>
        <taxon>BOP clade</taxon>
        <taxon>Oryzoideae</taxon>
        <taxon>Oryzeae</taxon>
        <taxon>Oryzinae</taxon>
        <taxon>Oryza</taxon>
        <taxon>Oryza meyeriana</taxon>
    </lineage>
</organism>
<sequence length="90" mass="8919">MEEGPWRQEPEASTLLFLLGSASGCGNNDNEIREGGRSSGNSSVGGSSGGCGNGDDRIQGGSSGFDGFCGGAAALKGRRHTTVARRGGGA</sequence>
<dbReference type="PROSITE" id="PS51257">
    <property type="entry name" value="PROKAR_LIPOPROTEIN"/>
    <property type="match status" value="1"/>
</dbReference>
<accession>A0A6G1EET1</accession>
<feature type="region of interest" description="Disordered" evidence="1">
    <location>
        <begin position="27"/>
        <end position="58"/>
    </location>
</feature>
<dbReference type="EMBL" id="SPHZ02000003">
    <property type="protein sequence ID" value="KAF0923277.1"/>
    <property type="molecule type" value="Genomic_DNA"/>
</dbReference>
<dbReference type="Proteomes" id="UP000479710">
    <property type="component" value="Unassembled WGS sequence"/>
</dbReference>
<comment type="caution">
    <text evidence="2">The sequence shown here is derived from an EMBL/GenBank/DDBJ whole genome shotgun (WGS) entry which is preliminary data.</text>
</comment>
<name>A0A6G1EET1_9ORYZ</name>
<dbReference type="AlphaFoldDB" id="A0A6G1EET1"/>
<evidence type="ECO:0000256" key="1">
    <source>
        <dbReference type="SAM" id="MobiDB-lite"/>
    </source>
</evidence>
<proteinExistence type="predicted"/>
<evidence type="ECO:0000313" key="2">
    <source>
        <dbReference type="EMBL" id="KAF0923277.1"/>
    </source>
</evidence>
<evidence type="ECO:0000313" key="3">
    <source>
        <dbReference type="Proteomes" id="UP000479710"/>
    </source>
</evidence>
<reference evidence="2 3" key="1">
    <citation type="submission" date="2019-11" db="EMBL/GenBank/DDBJ databases">
        <title>Whole genome sequence of Oryza granulata.</title>
        <authorList>
            <person name="Li W."/>
        </authorList>
    </citation>
    <scope>NUCLEOTIDE SEQUENCE [LARGE SCALE GENOMIC DNA]</scope>
    <source>
        <strain evidence="3">cv. Menghai</strain>
        <tissue evidence="2">Leaf</tissue>
    </source>
</reference>
<protein>
    <submittedName>
        <fullName evidence="2">Uncharacterized protein</fullName>
    </submittedName>
</protein>
<gene>
    <name evidence="2" type="ORF">E2562_005239</name>
</gene>